<dbReference type="GO" id="GO:0061711">
    <property type="term" value="F:tRNA N(6)-L-threonylcarbamoyladenine synthase activity"/>
    <property type="evidence" value="ECO:0007669"/>
    <property type="project" value="UniProtKB-EC"/>
</dbReference>
<evidence type="ECO:0000259" key="7">
    <source>
        <dbReference type="Pfam" id="PF00814"/>
    </source>
</evidence>
<dbReference type="SUPFAM" id="SSF53067">
    <property type="entry name" value="Actin-like ATPase domain"/>
    <property type="match status" value="2"/>
</dbReference>
<keyword evidence="9" id="KW-1185">Reference proteome</keyword>
<evidence type="ECO:0000256" key="6">
    <source>
        <dbReference type="ARBA" id="ARBA00048117"/>
    </source>
</evidence>
<protein>
    <recommendedName>
        <fullName evidence="1">N(6)-L-threonylcarbamoyladenine synthase</fullName>
        <ecNumber evidence="1">2.3.1.234</ecNumber>
    </recommendedName>
</protein>
<dbReference type="InterPro" id="IPR017861">
    <property type="entry name" value="KAE1/TsaD"/>
</dbReference>
<dbReference type="Pfam" id="PF00814">
    <property type="entry name" value="TsaD"/>
    <property type="match status" value="1"/>
</dbReference>
<evidence type="ECO:0000256" key="1">
    <source>
        <dbReference type="ARBA" id="ARBA00012156"/>
    </source>
</evidence>
<evidence type="ECO:0000256" key="2">
    <source>
        <dbReference type="ARBA" id="ARBA00022679"/>
    </source>
</evidence>
<dbReference type="EMBL" id="OC862718">
    <property type="protein sequence ID" value="CAD7630467.1"/>
    <property type="molecule type" value="Genomic_DNA"/>
</dbReference>
<dbReference type="FunFam" id="3.30.420.40:FF:000012">
    <property type="entry name" value="tRNA N6-adenosine threonylcarbamoyltransferase"/>
    <property type="match status" value="1"/>
</dbReference>
<dbReference type="OrthoDB" id="10259622at2759"/>
<feature type="non-terminal residue" evidence="8">
    <location>
        <position position="231"/>
    </location>
</feature>
<keyword evidence="5" id="KW-0012">Acyltransferase</keyword>
<name>A0A7R9KVZ6_9ACAR</name>
<evidence type="ECO:0000313" key="8">
    <source>
        <dbReference type="EMBL" id="CAD7630467.1"/>
    </source>
</evidence>
<proteinExistence type="predicted"/>
<gene>
    <name evidence="8" type="ORF">OSB1V03_LOCUS10880</name>
</gene>
<dbReference type="Proteomes" id="UP000759131">
    <property type="component" value="Unassembled WGS sequence"/>
</dbReference>
<keyword evidence="3" id="KW-0819">tRNA processing</keyword>
<dbReference type="GO" id="GO:0046872">
    <property type="term" value="F:metal ion binding"/>
    <property type="evidence" value="ECO:0007669"/>
    <property type="project" value="UniProtKB-KW"/>
</dbReference>
<evidence type="ECO:0000256" key="4">
    <source>
        <dbReference type="ARBA" id="ARBA00022723"/>
    </source>
</evidence>
<keyword evidence="4" id="KW-0479">Metal-binding</keyword>
<accession>A0A7R9KVZ6</accession>
<dbReference type="PANTHER" id="PTHR11735">
    <property type="entry name" value="TRNA N6-ADENOSINE THREONYLCARBAMOYLTRANSFERASE"/>
    <property type="match status" value="1"/>
</dbReference>
<dbReference type="InterPro" id="IPR000905">
    <property type="entry name" value="Gcp-like_dom"/>
</dbReference>
<evidence type="ECO:0000313" key="9">
    <source>
        <dbReference type="Proteomes" id="UP000759131"/>
    </source>
</evidence>
<organism evidence="8">
    <name type="scientific">Medioppia subpectinata</name>
    <dbReference type="NCBI Taxonomy" id="1979941"/>
    <lineage>
        <taxon>Eukaryota</taxon>
        <taxon>Metazoa</taxon>
        <taxon>Ecdysozoa</taxon>
        <taxon>Arthropoda</taxon>
        <taxon>Chelicerata</taxon>
        <taxon>Arachnida</taxon>
        <taxon>Acari</taxon>
        <taxon>Acariformes</taxon>
        <taxon>Sarcoptiformes</taxon>
        <taxon>Oribatida</taxon>
        <taxon>Brachypylina</taxon>
        <taxon>Oppioidea</taxon>
        <taxon>Oppiidae</taxon>
        <taxon>Medioppia</taxon>
    </lineage>
</organism>
<dbReference type="EC" id="2.3.1.234" evidence="1"/>
<dbReference type="GO" id="GO:0005739">
    <property type="term" value="C:mitochondrion"/>
    <property type="evidence" value="ECO:0007669"/>
    <property type="project" value="TreeGrafter"/>
</dbReference>
<dbReference type="PRINTS" id="PR00789">
    <property type="entry name" value="OSIALOPTASE"/>
</dbReference>
<dbReference type="GO" id="GO:0008033">
    <property type="term" value="P:tRNA processing"/>
    <property type="evidence" value="ECO:0007669"/>
    <property type="project" value="UniProtKB-KW"/>
</dbReference>
<dbReference type="AlphaFoldDB" id="A0A7R9KVZ6"/>
<dbReference type="Gene3D" id="3.30.420.40">
    <property type="match status" value="2"/>
</dbReference>
<dbReference type="EMBL" id="CAJPIZ010008143">
    <property type="protein sequence ID" value="CAG2110897.1"/>
    <property type="molecule type" value="Genomic_DNA"/>
</dbReference>
<evidence type="ECO:0000256" key="3">
    <source>
        <dbReference type="ARBA" id="ARBA00022694"/>
    </source>
</evidence>
<sequence>MFCVKRCLTRVSSETIRRQSHVLSAQTVLGIETSCDETGIAVVDSDRQIRSQVCRSQLKTHLSNGGIIPPVAKQMHQKCIDDCVRLCLQEADLRADELSAVAVTVKPGLPLSLVIGRNYAKTLALKYSLPVIPIHHMEAHALMATIDNPSLDFPFVTLLISGGHCLLAIVRNITRYDLLGESVDTAPGEVMDKIARRLRLRNLGPPFDGISGGAAVELCAKSGDPFKYFTD</sequence>
<dbReference type="PANTHER" id="PTHR11735:SF6">
    <property type="entry name" value="TRNA N6-ADENOSINE THREONYLCARBAMOYLTRANSFERASE, MITOCHONDRIAL"/>
    <property type="match status" value="1"/>
</dbReference>
<feature type="domain" description="Gcp-like" evidence="7">
    <location>
        <begin position="49"/>
        <end position="226"/>
    </location>
</feature>
<evidence type="ECO:0000256" key="5">
    <source>
        <dbReference type="ARBA" id="ARBA00023315"/>
    </source>
</evidence>
<keyword evidence="2" id="KW-0808">Transferase</keyword>
<dbReference type="InterPro" id="IPR043129">
    <property type="entry name" value="ATPase_NBD"/>
</dbReference>
<comment type="catalytic activity">
    <reaction evidence="6">
        <text>L-threonylcarbamoyladenylate + adenosine(37) in tRNA = N(6)-L-threonylcarbamoyladenosine(37) in tRNA + AMP + H(+)</text>
        <dbReference type="Rhea" id="RHEA:37059"/>
        <dbReference type="Rhea" id="RHEA-COMP:10162"/>
        <dbReference type="Rhea" id="RHEA-COMP:10163"/>
        <dbReference type="ChEBI" id="CHEBI:15378"/>
        <dbReference type="ChEBI" id="CHEBI:73682"/>
        <dbReference type="ChEBI" id="CHEBI:74411"/>
        <dbReference type="ChEBI" id="CHEBI:74418"/>
        <dbReference type="ChEBI" id="CHEBI:456215"/>
        <dbReference type="EC" id="2.3.1.234"/>
    </reaction>
</comment>
<reference evidence="8" key="1">
    <citation type="submission" date="2020-11" db="EMBL/GenBank/DDBJ databases">
        <authorList>
            <person name="Tran Van P."/>
        </authorList>
    </citation>
    <scope>NUCLEOTIDE SEQUENCE</scope>
</reference>